<reference evidence="1" key="2">
    <citation type="submission" date="2025-09" db="UniProtKB">
        <authorList>
            <consortium name="Ensembl"/>
        </authorList>
    </citation>
    <scope>IDENTIFICATION</scope>
</reference>
<dbReference type="Ensembl" id="ENSECRT00000020962.1">
    <property type="protein sequence ID" value="ENSECRP00000020517.1"/>
    <property type="gene ID" value="ENSECRG00000013790.1"/>
</dbReference>
<dbReference type="Proteomes" id="UP000694620">
    <property type="component" value="Unassembled WGS sequence"/>
</dbReference>
<protein>
    <submittedName>
        <fullName evidence="1">Uncharacterized protein</fullName>
    </submittedName>
</protein>
<reference evidence="1" key="1">
    <citation type="submission" date="2025-08" db="UniProtKB">
        <authorList>
            <consortium name="Ensembl"/>
        </authorList>
    </citation>
    <scope>IDENTIFICATION</scope>
</reference>
<dbReference type="AlphaFoldDB" id="A0A8C4SW22"/>
<proteinExistence type="predicted"/>
<keyword evidence="2" id="KW-1185">Reference proteome</keyword>
<evidence type="ECO:0000313" key="2">
    <source>
        <dbReference type="Proteomes" id="UP000694620"/>
    </source>
</evidence>
<sequence>MGFWTDRQKSQNFFARRPTLIAAHTLMAASLEEETDRRPIRRVRSKSDTPYLAEARISLNLETGMAHTEGGMHAKAEGWEAASRDPAPGLTLPLALIFLWTGAVGFLKFNAAWTRSLGLRSVLKQAC</sequence>
<organism evidence="1 2">
    <name type="scientific">Erpetoichthys calabaricus</name>
    <name type="common">Rope fish</name>
    <name type="synonym">Calamoichthys calabaricus</name>
    <dbReference type="NCBI Taxonomy" id="27687"/>
    <lineage>
        <taxon>Eukaryota</taxon>
        <taxon>Metazoa</taxon>
        <taxon>Chordata</taxon>
        <taxon>Craniata</taxon>
        <taxon>Vertebrata</taxon>
        <taxon>Euteleostomi</taxon>
        <taxon>Actinopterygii</taxon>
        <taxon>Polypteriformes</taxon>
        <taxon>Polypteridae</taxon>
        <taxon>Erpetoichthys</taxon>
    </lineage>
</organism>
<dbReference type="GeneTree" id="ENSGT00940000182575"/>
<evidence type="ECO:0000313" key="1">
    <source>
        <dbReference type="Ensembl" id="ENSECRP00000020517.1"/>
    </source>
</evidence>
<name>A0A8C4SW22_ERPCA</name>
<accession>A0A8C4SW22</accession>